<dbReference type="EMBL" id="CAMXCT030000635">
    <property type="protein sequence ID" value="CAL4768795.1"/>
    <property type="molecule type" value="Genomic_DNA"/>
</dbReference>
<reference evidence="3" key="1">
    <citation type="submission" date="2022-10" db="EMBL/GenBank/DDBJ databases">
        <authorList>
            <person name="Chen Y."/>
            <person name="Dougan E. K."/>
            <person name="Chan C."/>
            <person name="Rhodes N."/>
            <person name="Thang M."/>
        </authorList>
    </citation>
    <scope>NUCLEOTIDE SEQUENCE</scope>
</reference>
<dbReference type="EMBL" id="CAMXCT020000635">
    <property type="protein sequence ID" value="CAL1134858.1"/>
    <property type="molecule type" value="Genomic_DNA"/>
</dbReference>
<gene>
    <name evidence="3" type="ORF">C1SCF055_LOCUS9266</name>
</gene>
<protein>
    <submittedName>
        <fullName evidence="3">Uncharacterized protein</fullName>
    </submittedName>
</protein>
<keyword evidence="1" id="KW-0472">Membrane</keyword>
<accession>A0A9P1FMF1</accession>
<feature type="signal peptide" evidence="2">
    <location>
        <begin position="1"/>
        <end position="29"/>
    </location>
</feature>
<name>A0A9P1FMF1_9DINO</name>
<reference evidence="4 5" key="2">
    <citation type="submission" date="2024-05" db="EMBL/GenBank/DDBJ databases">
        <authorList>
            <person name="Chen Y."/>
            <person name="Shah S."/>
            <person name="Dougan E. K."/>
            <person name="Thang M."/>
            <person name="Chan C."/>
        </authorList>
    </citation>
    <scope>NUCLEOTIDE SEQUENCE [LARGE SCALE GENOMIC DNA]</scope>
</reference>
<feature type="non-terminal residue" evidence="3">
    <location>
        <position position="225"/>
    </location>
</feature>
<organism evidence="3">
    <name type="scientific">Cladocopium goreaui</name>
    <dbReference type="NCBI Taxonomy" id="2562237"/>
    <lineage>
        <taxon>Eukaryota</taxon>
        <taxon>Sar</taxon>
        <taxon>Alveolata</taxon>
        <taxon>Dinophyceae</taxon>
        <taxon>Suessiales</taxon>
        <taxon>Symbiodiniaceae</taxon>
        <taxon>Cladocopium</taxon>
    </lineage>
</organism>
<evidence type="ECO:0000256" key="2">
    <source>
        <dbReference type="SAM" id="SignalP"/>
    </source>
</evidence>
<evidence type="ECO:0000313" key="5">
    <source>
        <dbReference type="Proteomes" id="UP001152797"/>
    </source>
</evidence>
<keyword evidence="2" id="KW-0732">Signal</keyword>
<comment type="caution">
    <text evidence="3">The sequence shown here is derived from an EMBL/GenBank/DDBJ whole genome shotgun (WGS) entry which is preliminary data.</text>
</comment>
<evidence type="ECO:0000256" key="1">
    <source>
        <dbReference type="SAM" id="Phobius"/>
    </source>
</evidence>
<sequence>MEPVRAVCGFLRPLIHFLAVCTLASPSLSMRYGANFGPPWSAAAWSSEKPFEREGSMKRSSDRAAPTRIMNNIGCGDIFHHRETLITGAIIARKRGPQPNGGAMDVLQHCVDLGNQHKTAAPNRLFNCMCDAEYGKIYAIYAFASCAPLVFVRLVWSWFEVRKARRVHGRPVQYLGARRSTGQREQCAGVEMCRSVVEVAAFGNGPCLLTLATLLRRRTRSPAST</sequence>
<feature type="chain" id="PRO_5043272025" evidence="2">
    <location>
        <begin position="30"/>
        <end position="225"/>
    </location>
</feature>
<evidence type="ECO:0000313" key="4">
    <source>
        <dbReference type="EMBL" id="CAL4768795.1"/>
    </source>
</evidence>
<dbReference type="EMBL" id="CAMXCT010000635">
    <property type="protein sequence ID" value="CAI3981483.1"/>
    <property type="molecule type" value="Genomic_DNA"/>
</dbReference>
<feature type="transmembrane region" description="Helical" evidence="1">
    <location>
        <begin position="138"/>
        <end position="156"/>
    </location>
</feature>
<proteinExistence type="predicted"/>
<keyword evidence="5" id="KW-1185">Reference proteome</keyword>
<evidence type="ECO:0000313" key="3">
    <source>
        <dbReference type="EMBL" id="CAI3981483.1"/>
    </source>
</evidence>
<dbReference type="Proteomes" id="UP001152797">
    <property type="component" value="Unassembled WGS sequence"/>
</dbReference>
<keyword evidence="1" id="KW-0812">Transmembrane</keyword>
<keyword evidence="1" id="KW-1133">Transmembrane helix</keyword>
<dbReference type="AlphaFoldDB" id="A0A9P1FMF1"/>